<evidence type="ECO:0000256" key="1">
    <source>
        <dbReference type="ARBA" id="ARBA00005180"/>
    </source>
</evidence>
<dbReference type="Gene3D" id="3.40.50.2020">
    <property type="match status" value="1"/>
</dbReference>
<keyword evidence="6 11" id="KW-0808">Transferase</keyword>
<evidence type="ECO:0000256" key="7">
    <source>
        <dbReference type="ARBA" id="ARBA00022741"/>
    </source>
</evidence>
<feature type="binding site" evidence="11">
    <location>
        <position position="208"/>
    </location>
    <ligand>
        <name>5-phospho-alpha-D-ribose 1-diphosphate</name>
        <dbReference type="ChEBI" id="CHEBI:58017"/>
    </ligand>
</feature>
<evidence type="ECO:0000256" key="11">
    <source>
        <dbReference type="HAMAP-Rule" id="MF_01218"/>
    </source>
</evidence>
<sequence>MSLRILDRPFARHILTKLRARETDQVNFRKNLVRLGRIIGYEIADSLECSEVTVETPLGKARGVLISELDHVVIVNILRAATPLVEGLLKAFPSARQGVVVAKRRESVFESPPEKMDVDIYYSRIPDLKPDDVVIVADPMLATGSTILRALELVYAKGEPKKVFVASVIASHQGVERVLRWGRPVNIFVVEVDPLIDERGYIVPGLGDAGDRAFG</sequence>
<keyword evidence="5 11" id="KW-0328">Glycosyltransferase</keyword>
<dbReference type="Pfam" id="PF14681">
    <property type="entry name" value="UPRTase"/>
    <property type="match status" value="1"/>
</dbReference>
<feature type="binding site" evidence="11">
    <location>
        <begin position="138"/>
        <end position="146"/>
    </location>
    <ligand>
        <name>5-phospho-alpha-D-ribose 1-diphosphate</name>
        <dbReference type="ChEBI" id="CHEBI:58017"/>
    </ligand>
</feature>
<comment type="similarity">
    <text evidence="2 11">Belongs to the UPRTase family.</text>
</comment>
<dbReference type="GO" id="GO:0004845">
    <property type="term" value="F:uracil phosphoribosyltransferase activity"/>
    <property type="evidence" value="ECO:0007669"/>
    <property type="project" value="UniProtKB-UniRule"/>
</dbReference>
<keyword evidence="7 11" id="KW-0547">Nucleotide-binding</keyword>
<evidence type="ECO:0000259" key="12">
    <source>
        <dbReference type="Pfam" id="PF14681"/>
    </source>
</evidence>
<evidence type="ECO:0000256" key="10">
    <source>
        <dbReference type="ARBA" id="ARBA00031082"/>
    </source>
</evidence>
<feature type="binding site" evidence="11">
    <location>
        <position position="202"/>
    </location>
    <ligand>
        <name>uracil</name>
        <dbReference type="ChEBI" id="CHEBI:17568"/>
    </ligand>
</feature>
<comment type="caution">
    <text evidence="13">The sequence shown here is derived from an EMBL/GenBank/DDBJ whole genome shotgun (WGS) entry which is preliminary data.</text>
</comment>
<dbReference type="GO" id="GO:0000287">
    <property type="term" value="F:magnesium ion binding"/>
    <property type="evidence" value="ECO:0007669"/>
    <property type="project" value="UniProtKB-UniRule"/>
</dbReference>
<evidence type="ECO:0000256" key="5">
    <source>
        <dbReference type="ARBA" id="ARBA00022676"/>
    </source>
</evidence>
<feature type="binding site" evidence="11">
    <location>
        <begin position="207"/>
        <end position="209"/>
    </location>
    <ligand>
        <name>uracil</name>
        <dbReference type="ChEBI" id="CHEBI:17568"/>
    </ligand>
</feature>
<evidence type="ECO:0000313" key="14">
    <source>
        <dbReference type="Proteomes" id="UP000240490"/>
    </source>
</evidence>
<organism evidence="13 14">
    <name type="scientific">Candidatus Marsarchaeota G2 archaeon ECH_B_SAG-M15</name>
    <dbReference type="NCBI Taxonomy" id="1978162"/>
    <lineage>
        <taxon>Archaea</taxon>
        <taxon>Candidatus Marsarchaeota</taxon>
        <taxon>Candidatus Marsarchaeota group 2</taxon>
    </lineage>
</organism>
<name>A0A2R6AUX9_9ARCH</name>
<dbReference type="InterPro" id="IPR029057">
    <property type="entry name" value="PRTase-like"/>
</dbReference>
<feature type="binding site" evidence="11">
    <location>
        <position position="104"/>
    </location>
    <ligand>
        <name>5-phospho-alpha-D-ribose 1-diphosphate</name>
        <dbReference type="ChEBI" id="CHEBI:58017"/>
    </ligand>
</feature>
<keyword evidence="4 11" id="KW-0021">Allosteric enzyme</keyword>
<evidence type="ECO:0000256" key="4">
    <source>
        <dbReference type="ARBA" id="ARBA00022533"/>
    </source>
</evidence>
<dbReference type="InterPro" id="IPR034331">
    <property type="entry name" value="Upp_A"/>
</dbReference>
<dbReference type="HAMAP" id="MF_01218_A">
    <property type="entry name" value="Upp_A"/>
    <property type="match status" value="1"/>
</dbReference>
<evidence type="ECO:0000256" key="6">
    <source>
        <dbReference type="ARBA" id="ARBA00022679"/>
    </source>
</evidence>
<proteinExistence type="inferred from homology"/>
<gene>
    <name evidence="11" type="primary">upp</name>
    <name evidence="13" type="ORF">B9Q08_05190</name>
</gene>
<dbReference type="GO" id="GO:0006223">
    <property type="term" value="P:uracil salvage"/>
    <property type="evidence" value="ECO:0007669"/>
    <property type="project" value="InterPro"/>
</dbReference>
<comment type="function">
    <text evidence="11">Catalyzes the conversion of uracil and 5-phospho-alpha-D-ribose 1-diphosphate (PRPP) to UMP and diphosphate.</text>
</comment>
<feature type="binding site" evidence="11">
    <location>
        <position position="79"/>
    </location>
    <ligand>
        <name>5-phospho-alpha-D-ribose 1-diphosphate</name>
        <dbReference type="ChEBI" id="CHEBI:58017"/>
    </ligand>
</feature>
<evidence type="ECO:0000256" key="2">
    <source>
        <dbReference type="ARBA" id="ARBA00009516"/>
    </source>
</evidence>
<comment type="activity regulation">
    <text evidence="11">Allosterically activated by GTP.</text>
</comment>
<dbReference type="Proteomes" id="UP000240490">
    <property type="component" value="Unassembled WGS sequence"/>
</dbReference>
<dbReference type="InterPro" id="IPR005765">
    <property type="entry name" value="UPRT"/>
</dbReference>
<dbReference type="NCBIfam" id="NF001097">
    <property type="entry name" value="PRK00129.1"/>
    <property type="match status" value="1"/>
</dbReference>
<evidence type="ECO:0000313" key="13">
    <source>
        <dbReference type="EMBL" id="PSN90180.1"/>
    </source>
</evidence>
<dbReference type="CDD" id="cd06223">
    <property type="entry name" value="PRTases_typeI"/>
    <property type="match status" value="1"/>
</dbReference>
<dbReference type="SUPFAM" id="SSF53271">
    <property type="entry name" value="PRTase-like"/>
    <property type="match status" value="1"/>
</dbReference>
<dbReference type="UniPathway" id="UPA00574">
    <property type="reaction ID" value="UER00636"/>
</dbReference>
<comment type="cofactor">
    <cofactor evidence="11">
        <name>Mg(2+)</name>
        <dbReference type="ChEBI" id="CHEBI:18420"/>
    </cofactor>
    <text evidence="11">Binds 1 Mg(2+) ion per subunit. The magnesium is bound as Mg-PRPP.</text>
</comment>
<comment type="catalytic activity">
    <reaction evidence="11">
        <text>UMP + diphosphate = 5-phospho-alpha-D-ribose 1-diphosphate + uracil</text>
        <dbReference type="Rhea" id="RHEA:13017"/>
        <dbReference type="ChEBI" id="CHEBI:17568"/>
        <dbReference type="ChEBI" id="CHEBI:33019"/>
        <dbReference type="ChEBI" id="CHEBI:57865"/>
        <dbReference type="ChEBI" id="CHEBI:58017"/>
        <dbReference type="EC" id="2.4.2.9"/>
    </reaction>
</comment>
<evidence type="ECO:0000256" key="8">
    <source>
        <dbReference type="ARBA" id="ARBA00022842"/>
    </source>
</evidence>
<dbReference type="GO" id="GO:0044206">
    <property type="term" value="P:UMP salvage"/>
    <property type="evidence" value="ECO:0007669"/>
    <property type="project" value="UniProtKB-UniRule"/>
</dbReference>
<dbReference type="GO" id="GO:0005525">
    <property type="term" value="F:GTP binding"/>
    <property type="evidence" value="ECO:0007669"/>
    <property type="project" value="UniProtKB-KW"/>
</dbReference>
<protein>
    <recommendedName>
        <fullName evidence="3 11">Uracil phosphoribosyltransferase</fullName>
        <ecNumber evidence="3 11">2.4.2.9</ecNumber>
    </recommendedName>
    <alternativeName>
        <fullName evidence="10 11">UMP pyrophosphorylase</fullName>
    </alternativeName>
    <alternativeName>
        <fullName evidence="11">UPRTase</fullName>
    </alternativeName>
</protein>
<reference evidence="13 14" key="1">
    <citation type="submission" date="2017-04" db="EMBL/GenBank/DDBJ databases">
        <title>Novel microbial lineages endemic to geothermal iron-oxide mats fill important gaps in the evolutionary history of Archaea.</title>
        <authorList>
            <person name="Jay Z.J."/>
            <person name="Beam J.P."/>
            <person name="Dlakic M."/>
            <person name="Rusch D.B."/>
            <person name="Kozubal M.A."/>
            <person name="Inskeep W.P."/>
        </authorList>
    </citation>
    <scope>NUCLEOTIDE SEQUENCE [LARGE SCALE GENOMIC DNA]</scope>
    <source>
        <strain evidence="13">ECH_B_SAG-M15</strain>
    </source>
</reference>
<dbReference type="InterPro" id="IPR000836">
    <property type="entry name" value="PRTase_dom"/>
</dbReference>
<dbReference type="AlphaFoldDB" id="A0A2R6AUX9"/>
<evidence type="ECO:0000256" key="9">
    <source>
        <dbReference type="ARBA" id="ARBA00023134"/>
    </source>
</evidence>
<keyword evidence="8 11" id="KW-0460">Magnesium</keyword>
<feature type="binding site" evidence="11">
    <location>
        <begin position="30"/>
        <end position="34"/>
    </location>
    <ligand>
        <name>GTP</name>
        <dbReference type="ChEBI" id="CHEBI:37565"/>
    </ligand>
</feature>
<keyword evidence="9 11" id="KW-0342">GTP-binding</keyword>
<dbReference type="NCBIfam" id="TIGR01091">
    <property type="entry name" value="upp"/>
    <property type="match status" value="1"/>
</dbReference>
<evidence type="ECO:0000256" key="3">
    <source>
        <dbReference type="ARBA" id="ARBA00011894"/>
    </source>
</evidence>
<comment type="pathway">
    <text evidence="1 11">Pyrimidine metabolism; UMP biosynthesis via salvage pathway; UMP from uracil: step 1/1.</text>
</comment>
<dbReference type="EMBL" id="NEXJ01000093">
    <property type="protein sequence ID" value="PSN90180.1"/>
    <property type="molecule type" value="Genomic_DNA"/>
</dbReference>
<feature type="domain" description="Phosphoribosyltransferase" evidence="12">
    <location>
        <begin position="6"/>
        <end position="215"/>
    </location>
</feature>
<dbReference type="EC" id="2.4.2.9" evidence="3 11"/>
<accession>A0A2R6AUX9</accession>